<feature type="compositionally biased region" description="Basic residues" evidence="1">
    <location>
        <begin position="64"/>
        <end position="84"/>
    </location>
</feature>
<reference evidence="2 3" key="1">
    <citation type="submission" date="2019-05" db="EMBL/GenBank/DDBJ databases">
        <title>Another draft genome of Portunus trituberculatus and its Hox gene families provides insights of decapod evolution.</title>
        <authorList>
            <person name="Jeong J.-H."/>
            <person name="Song I."/>
            <person name="Kim S."/>
            <person name="Choi T."/>
            <person name="Kim D."/>
            <person name="Ryu S."/>
            <person name="Kim W."/>
        </authorList>
    </citation>
    <scope>NUCLEOTIDE SEQUENCE [LARGE SCALE GENOMIC DNA]</scope>
    <source>
        <tissue evidence="2">Muscle</tissue>
    </source>
</reference>
<accession>A0A5B7JF49</accession>
<dbReference type="AlphaFoldDB" id="A0A5B7JF49"/>
<feature type="region of interest" description="Disordered" evidence="1">
    <location>
        <begin position="1"/>
        <end position="30"/>
    </location>
</feature>
<keyword evidence="3" id="KW-1185">Reference proteome</keyword>
<feature type="compositionally biased region" description="Basic and acidic residues" evidence="1">
    <location>
        <begin position="47"/>
        <end position="63"/>
    </location>
</feature>
<comment type="caution">
    <text evidence="2">The sequence shown here is derived from an EMBL/GenBank/DDBJ whole genome shotgun (WGS) entry which is preliminary data.</text>
</comment>
<evidence type="ECO:0000313" key="3">
    <source>
        <dbReference type="Proteomes" id="UP000324222"/>
    </source>
</evidence>
<protein>
    <submittedName>
        <fullName evidence="2">Uncharacterized protein</fullName>
    </submittedName>
</protein>
<sequence>MNKSPLLQSTKEERTRRKKHSDGRQTTRSLYSETFILQELRASRGRPYNEDRVLVGSRQERRVRQGRKVKRVGRGGGKKIKKTG</sequence>
<evidence type="ECO:0000313" key="2">
    <source>
        <dbReference type="EMBL" id="MPC93013.1"/>
    </source>
</evidence>
<proteinExistence type="predicted"/>
<dbReference type="EMBL" id="VSRR010093343">
    <property type="protein sequence ID" value="MPC93013.1"/>
    <property type="molecule type" value="Genomic_DNA"/>
</dbReference>
<organism evidence="2 3">
    <name type="scientific">Portunus trituberculatus</name>
    <name type="common">Swimming crab</name>
    <name type="synonym">Neptunus trituberculatus</name>
    <dbReference type="NCBI Taxonomy" id="210409"/>
    <lineage>
        <taxon>Eukaryota</taxon>
        <taxon>Metazoa</taxon>
        <taxon>Ecdysozoa</taxon>
        <taxon>Arthropoda</taxon>
        <taxon>Crustacea</taxon>
        <taxon>Multicrustacea</taxon>
        <taxon>Malacostraca</taxon>
        <taxon>Eumalacostraca</taxon>
        <taxon>Eucarida</taxon>
        <taxon>Decapoda</taxon>
        <taxon>Pleocyemata</taxon>
        <taxon>Brachyura</taxon>
        <taxon>Eubrachyura</taxon>
        <taxon>Portunoidea</taxon>
        <taxon>Portunidae</taxon>
        <taxon>Portuninae</taxon>
        <taxon>Portunus</taxon>
    </lineage>
</organism>
<gene>
    <name evidence="2" type="ORF">E2C01_088128</name>
</gene>
<evidence type="ECO:0000256" key="1">
    <source>
        <dbReference type="SAM" id="MobiDB-lite"/>
    </source>
</evidence>
<name>A0A5B7JF49_PORTR</name>
<dbReference type="Proteomes" id="UP000324222">
    <property type="component" value="Unassembled WGS sequence"/>
</dbReference>
<feature type="region of interest" description="Disordered" evidence="1">
    <location>
        <begin position="46"/>
        <end position="84"/>
    </location>
</feature>